<organism evidence="2 3">
    <name type="scientific">Carnegiea gigantea</name>
    <dbReference type="NCBI Taxonomy" id="171969"/>
    <lineage>
        <taxon>Eukaryota</taxon>
        <taxon>Viridiplantae</taxon>
        <taxon>Streptophyta</taxon>
        <taxon>Embryophyta</taxon>
        <taxon>Tracheophyta</taxon>
        <taxon>Spermatophyta</taxon>
        <taxon>Magnoliopsida</taxon>
        <taxon>eudicotyledons</taxon>
        <taxon>Gunneridae</taxon>
        <taxon>Pentapetalae</taxon>
        <taxon>Caryophyllales</taxon>
        <taxon>Cactineae</taxon>
        <taxon>Cactaceae</taxon>
        <taxon>Cactoideae</taxon>
        <taxon>Echinocereeae</taxon>
        <taxon>Carnegiea</taxon>
    </lineage>
</organism>
<dbReference type="PANTHER" id="PTHR23272">
    <property type="entry name" value="BED FINGER-RELATED"/>
    <property type="match status" value="1"/>
</dbReference>
<dbReference type="Proteomes" id="UP001153076">
    <property type="component" value="Unassembled WGS sequence"/>
</dbReference>
<dbReference type="AlphaFoldDB" id="A0A9Q1KA09"/>
<accession>A0A9Q1KA09</accession>
<proteinExistence type="predicted"/>
<dbReference type="SUPFAM" id="SSF53098">
    <property type="entry name" value="Ribonuclease H-like"/>
    <property type="match status" value="1"/>
</dbReference>
<dbReference type="Pfam" id="PF05699">
    <property type="entry name" value="Dimer_Tnp_hAT"/>
    <property type="match status" value="1"/>
</dbReference>
<keyword evidence="3" id="KW-1185">Reference proteome</keyword>
<dbReference type="InterPro" id="IPR012337">
    <property type="entry name" value="RNaseH-like_sf"/>
</dbReference>
<dbReference type="EMBL" id="JAKOGI010000232">
    <property type="protein sequence ID" value="KAJ8439056.1"/>
    <property type="molecule type" value="Genomic_DNA"/>
</dbReference>
<reference evidence="2" key="1">
    <citation type="submission" date="2022-04" db="EMBL/GenBank/DDBJ databases">
        <title>Carnegiea gigantea Genome sequencing and assembly v2.</title>
        <authorList>
            <person name="Copetti D."/>
            <person name="Sanderson M.J."/>
            <person name="Burquez A."/>
            <person name="Wojciechowski M.F."/>
        </authorList>
    </citation>
    <scope>NUCLEOTIDE SEQUENCE</scope>
    <source>
        <strain evidence="2">SGP5-SGP5p</strain>
        <tissue evidence="2">Aerial part</tissue>
    </source>
</reference>
<evidence type="ECO:0000259" key="1">
    <source>
        <dbReference type="Pfam" id="PF05699"/>
    </source>
</evidence>
<sequence>MGPRSNLLVHSVRTRIGLKIETGKGEDRGSDRFSTADRVYDHFHNVLKRLYGSYSSYVNVDMDDHSGSSSPIHWHESGADDVEVVEKIEFDVNLDAPCEKVYGNFDILKWWKRHSDTYKVLDEMARNILGVLVSTMSNWLWASGISIDVERPMDDMEKYEVGNCIYSLHL</sequence>
<feature type="domain" description="HAT C-terminal dimerisation" evidence="1">
    <location>
        <begin position="94"/>
        <end position="137"/>
    </location>
</feature>
<evidence type="ECO:0000313" key="2">
    <source>
        <dbReference type="EMBL" id="KAJ8439056.1"/>
    </source>
</evidence>
<dbReference type="GO" id="GO:0046983">
    <property type="term" value="F:protein dimerization activity"/>
    <property type="evidence" value="ECO:0007669"/>
    <property type="project" value="InterPro"/>
</dbReference>
<protein>
    <recommendedName>
        <fullName evidence="1">HAT C-terminal dimerisation domain-containing protein</fullName>
    </recommendedName>
</protein>
<dbReference type="PANTHER" id="PTHR23272:SF187">
    <property type="entry name" value="AC9 TRANSPOSASE-RELATED"/>
    <property type="match status" value="1"/>
</dbReference>
<dbReference type="OrthoDB" id="1421006at2759"/>
<gene>
    <name evidence="2" type="ORF">Cgig2_014476</name>
</gene>
<dbReference type="InterPro" id="IPR008906">
    <property type="entry name" value="HATC_C_dom"/>
</dbReference>
<name>A0A9Q1KA09_9CARY</name>
<comment type="caution">
    <text evidence="2">The sequence shown here is derived from an EMBL/GenBank/DDBJ whole genome shotgun (WGS) entry which is preliminary data.</text>
</comment>
<evidence type="ECO:0000313" key="3">
    <source>
        <dbReference type="Proteomes" id="UP001153076"/>
    </source>
</evidence>